<keyword evidence="4" id="KW-0067">ATP-binding</keyword>
<dbReference type="InterPro" id="IPR036640">
    <property type="entry name" value="ABC1_TM_sf"/>
</dbReference>
<dbReference type="InterPro" id="IPR003439">
    <property type="entry name" value="ABC_transporter-like_ATP-bd"/>
</dbReference>
<dbReference type="PROSITE" id="PS00211">
    <property type="entry name" value="ABC_TRANSPORTER_1"/>
    <property type="match status" value="2"/>
</dbReference>
<evidence type="ECO:0000256" key="7">
    <source>
        <dbReference type="SAM" id="Phobius"/>
    </source>
</evidence>
<dbReference type="Gene3D" id="1.20.1560.10">
    <property type="entry name" value="ABC transporter type 1, transmembrane domain"/>
    <property type="match status" value="1"/>
</dbReference>
<keyword evidence="6 7" id="KW-0472">Membrane</keyword>
<evidence type="ECO:0000256" key="3">
    <source>
        <dbReference type="ARBA" id="ARBA00022741"/>
    </source>
</evidence>
<dbReference type="FunFam" id="3.40.50.300:FF:001797">
    <property type="entry name" value="ABC transporter, putative"/>
    <property type="match status" value="1"/>
</dbReference>
<dbReference type="PANTHER" id="PTHR24221:SF617">
    <property type="entry name" value="P-GLYCOPROTEIN RELATED"/>
    <property type="match status" value="1"/>
</dbReference>
<dbReference type="SMART" id="SM00382">
    <property type="entry name" value="AAA"/>
    <property type="match status" value="2"/>
</dbReference>
<dbReference type="InterPro" id="IPR027417">
    <property type="entry name" value="P-loop_NTPase"/>
</dbReference>
<dbReference type="GO" id="GO:0016887">
    <property type="term" value="F:ATP hydrolysis activity"/>
    <property type="evidence" value="ECO:0007669"/>
    <property type="project" value="InterPro"/>
</dbReference>
<evidence type="ECO:0000256" key="6">
    <source>
        <dbReference type="ARBA" id="ARBA00023136"/>
    </source>
</evidence>
<dbReference type="SUPFAM" id="SSF52540">
    <property type="entry name" value="P-loop containing nucleoside triphosphate hydrolases"/>
    <property type="match status" value="2"/>
</dbReference>
<name>A0A158R1R3_NIPBR</name>
<feature type="domain" description="ABC transporter" evidence="8">
    <location>
        <begin position="1"/>
        <end position="232"/>
    </location>
</feature>
<dbReference type="Pfam" id="PF00005">
    <property type="entry name" value="ABC_tran"/>
    <property type="match status" value="2"/>
</dbReference>
<feature type="transmembrane region" description="Helical" evidence="7">
    <location>
        <begin position="237"/>
        <end position="264"/>
    </location>
</feature>
<dbReference type="CDD" id="cd03249">
    <property type="entry name" value="ABC_MTABC3_MDL1_MDL2"/>
    <property type="match status" value="1"/>
</dbReference>
<dbReference type="PROSITE" id="PS50893">
    <property type="entry name" value="ABC_TRANSPORTER_2"/>
    <property type="match status" value="2"/>
</dbReference>
<dbReference type="Gene3D" id="3.40.50.300">
    <property type="entry name" value="P-loop containing nucleotide triphosphate hydrolases"/>
    <property type="match status" value="2"/>
</dbReference>
<evidence type="ECO:0000256" key="5">
    <source>
        <dbReference type="ARBA" id="ARBA00022989"/>
    </source>
</evidence>
<evidence type="ECO:0000256" key="1">
    <source>
        <dbReference type="ARBA" id="ARBA00004141"/>
    </source>
</evidence>
<dbReference type="GO" id="GO:0005524">
    <property type="term" value="F:ATP binding"/>
    <property type="evidence" value="ECO:0007669"/>
    <property type="project" value="UniProtKB-KW"/>
</dbReference>
<dbReference type="OMA" id="MYRGEQV"/>
<evidence type="ECO:0000256" key="2">
    <source>
        <dbReference type="ARBA" id="ARBA00022692"/>
    </source>
</evidence>
<evidence type="ECO:0000259" key="8">
    <source>
        <dbReference type="PROSITE" id="PS50893"/>
    </source>
</evidence>
<dbReference type="AlphaFoldDB" id="A0A158R1R3"/>
<evidence type="ECO:0000313" key="9">
    <source>
        <dbReference type="WBParaSite" id="NBR_0001430301-mRNA-1"/>
    </source>
</evidence>
<dbReference type="GO" id="GO:0042626">
    <property type="term" value="F:ATPase-coupled transmembrane transporter activity"/>
    <property type="evidence" value="ECO:0007669"/>
    <property type="project" value="TreeGrafter"/>
</dbReference>
<keyword evidence="2 7" id="KW-0812">Transmembrane</keyword>
<reference evidence="9" key="1">
    <citation type="submission" date="2016-04" db="UniProtKB">
        <authorList>
            <consortium name="WormBaseParasite"/>
        </authorList>
    </citation>
    <scope>IDENTIFICATION</scope>
</reference>
<dbReference type="WBParaSite" id="NBR_0001430301-mRNA-1">
    <property type="protein sequence ID" value="NBR_0001430301-mRNA-1"/>
    <property type="gene ID" value="NBR_0001430301"/>
</dbReference>
<evidence type="ECO:0000256" key="4">
    <source>
        <dbReference type="ARBA" id="ARBA00022840"/>
    </source>
</evidence>
<dbReference type="FunFam" id="3.40.50.300:FF:002283">
    <property type="entry name" value="p-GlycoProtein related"/>
    <property type="match status" value="1"/>
</dbReference>
<dbReference type="InterPro" id="IPR039421">
    <property type="entry name" value="Type_1_exporter"/>
</dbReference>
<keyword evidence="3" id="KW-0547">Nucleotide-binding</keyword>
<proteinExistence type="predicted"/>
<comment type="subcellular location">
    <subcellularLocation>
        <location evidence="1">Membrane</location>
        <topology evidence="1">Multi-pass membrane protein</topology>
    </subcellularLocation>
</comment>
<keyword evidence="5 7" id="KW-1133">Transmembrane helix</keyword>
<feature type="domain" description="ABC transporter" evidence="8">
    <location>
        <begin position="329"/>
        <end position="562"/>
    </location>
</feature>
<dbReference type="GO" id="GO:0016020">
    <property type="term" value="C:membrane"/>
    <property type="evidence" value="ECO:0007669"/>
    <property type="project" value="UniProtKB-SubCell"/>
</dbReference>
<protein>
    <submittedName>
        <fullName evidence="9">ABC transporter domain-containing protein</fullName>
    </submittedName>
</protein>
<dbReference type="InterPro" id="IPR017871">
    <property type="entry name" value="ABC_transporter-like_CS"/>
</dbReference>
<organism evidence="9">
    <name type="scientific">Nippostrongylus brasiliensis</name>
    <name type="common">Rat hookworm</name>
    <dbReference type="NCBI Taxonomy" id="27835"/>
    <lineage>
        <taxon>Eukaryota</taxon>
        <taxon>Metazoa</taxon>
        <taxon>Ecdysozoa</taxon>
        <taxon>Nematoda</taxon>
        <taxon>Chromadorea</taxon>
        <taxon>Rhabditida</taxon>
        <taxon>Rhabditina</taxon>
        <taxon>Rhabditomorpha</taxon>
        <taxon>Strongyloidea</taxon>
        <taxon>Heligmosomidae</taxon>
        <taxon>Nippostrongylus</taxon>
    </lineage>
</organism>
<accession>A0A158R1R3</accession>
<dbReference type="PANTHER" id="PTHR24221">
    <property type="entry name" value="ATP-BINDING CASSETTE SUB-FAMILY B"/>
    <property type="match status" value="1"/>
</dbReference>
<sequence>MFTLNIQQGKETPVLQGLNWVAEPGETIAFVGKSGCGKSTSIGLLTRLYDCDSGTVLLDGHDVRSIKPNDLRKMIGIVQQEPCLFSGTIRENIVLGRPISDEEAEEAARIAHAHDFIMKLDKGYDTVIGTGAISLSGGQKQRLAIARAIASRPKILLLDEATSALDSESEKIVQLALNRASRGRTTVVIAHRLSTLKDVKRIYAIQDGKVVEESSVGVETNSPRTTSPHRKSCDFIYFFYFGTLFIYFSAATCANFACLGVIFASTAFGDFVRSHVAAQELYALIDTHKRLEGGETPVNLTRLGIRHHSRYLIASATTPRIKSEVNGSVSVEKVEFSYPSRPDVKVARNLNLTAKRGQSVALVGASGCGKSTVIQLLERFYEPDVGSIKVDSYQLRNMCKSHLRTNLALVSQEPVLFKGSIIENVTLGLDNVSVHEVQEACRQANASNFVEAFPQGYETDVGEKGGNLSGGQKQRIAIARALIRKPKIILLDEATSALDTESEKAALNEASQGRTSITIAHRLSTIRDVDRIYYIENGAVVEYGTHEELIEADGKYALLVKAQQLAKAD</sequence>
<dbReference type="InterPro" id="IPR003593">
    <property type="entry name" value="AAA+_ATPase"/>
</dbReference>